<dbReference type="CTD" id="6752317"/>
<protein>
    <recommendedName>
        <fullName evidence="4">FZ domain-containing protein</fullName>
    </recommendedName>
</protein>
<dbReference type="AlphaFoldDB" id="B3RSU7"/>
<dbReference type="RefSeq" id="XP_002111104.1">
    <property type="nucleotide sequence ID" value="XM_002111068.1"/>
</dbReference>
<sequence>MDPYSCRNCHCNEIKMLKSILFTLAILLATTTNRGEALKDEKQLAMDVVEHIRQIRSTQPIVAWISGNSAGCKRLPSSARSFCGTDYNSPATYVNSIGPIFSTLQASFSLLQQTLGSTCTNALKTILCQGALPRCSSDSSTATFGNFQSACTSLSSCGVINIPNIGSQSFSQYCKQSGRTFSLITCSKFSGSTLNSQYCGALPANITFPNYLLQNMATLGAAISALQTTFSTGGVSNSCRAKWTNMVCVLTPFCSSDKSKQLTAVTRQQCQAAINCLPSVLQNSLSSVYNCANYPDSSGATVCMPPGEAYKLAGVTASTCTLPTGVAATVATQGQTGSAAGMTMGSALLYLASFLLATCIKIFN</sequence>
<dbReference type="Gene3D" id="1.10.2000.10">
    <property type="entry name" value="Frizzled cysteine-rich domain"/>
    <property type="match status" value="1"/>
</dbReference>
<evidence type="ECO:0000313" key="2">
    <source>
        <dbReference type="EMBL" id="EDV27108.1"/>
    </source>
</evidence>
<dbReference type="EMBL" id="DS985243">
    <property type="protein sequence ID" value="EDV27108.1"/>
    <property type="molecule type" value="Genomic_DNA"/>
</dbReference>
<dbReference type="InParanoid" id="B3RSU7"/>
<keyword evidence="3" id="KW-1185">Reference proteome</keyword>
<feature type="signal peptide" evidence="1">
    <location>
        <begin position="1"/>
        <end position="37"/>
    </location>
</feature>
<evidence type="ECO:0008006" key="4">
    <source>
        <dbReference type="Google" id="ProtNLM"/>
    </source>
</evidence>
<dbReference type="HOGENOM" id="CLU_067673_0_0_1"/>
<dbReference type="KEGG" id="tad:TRIADDRAFT_54735"/>
<dbReference type="Proteomes" id="UP000009022">
    <property type="component" value="Unassembled WGS sequence"/>
</dbReference>
<evidence type="ECO:0000256" key="1">
    <source>
        <dbReference type="SAM" id="SignalP"/>
    </source>
</evidence>
<organism evidence="2 3">
    <name type="scientific">Trichoplax adhaerens</name>
    <name type="common">Trichoplax reptans</name>
    <dbReference type="NCBI Taxonomy" id="10228"/>
    <lineage>
        <taxon>Eukaryota</taxon>
        <taxon>Metazoa</taxon>
        <taxon>Placozoa</taxon>
        <taxon>Uniplacotomia</taxon>
        <taxon>Trichoplacea</taxon>
        <taxon>Trichoplacidae</taxon>
        <taxon>Trichoplax</taxon>
    </lineage>
</organism>
<gene>
    <name evidence="2" type="ORF">TRIADDRAFT_54735</name>
</gene>
<evidence type="ECO:0000313" key="3">
    <source>
        <dbReference type="Proteomes" id="UP000009022"/>
    </source>
</evidence>
<feature type="chain" id="PRO_5002796900" description="FZ domain-containing protein" evidence="1">
    <location>
        <begin position="38"/>
        <end position="364"/>
    </location>
</feature>
<accession>B3RSU7</accession>
<name>B3RSU7_TRIAD</name>
<dbReference type="InterPro" id="IPR036790">
    <property type="entry name" value="Frizzled_dom_sf"/>
</dbReference>
<keyword evidence="1" id="KW-0732">Signal</keyword>
<dbReference type="PhylomeDB" id="B3RSU7"/>
<reference evidence="2 3" key="1">
    <citation type="journal article" date="2008" name="Nature">
        <title>The Trichoplax genome and the nature of placozoans.</title>
        <authorList>
            <person name="Srivastava M."/>
            <person name="Begovic E."/>
            <person name="Chapman J."/>
            <person name="Putnam N.H."/>
            <person name="Hellsten U."/>
            <person name="Kawashima T."/>
            <person name="Kuo A."/>
            <person name="Mitros T."/>
            <person name="Salamov A."/>
            <person name="Carpenter M.L."/>
            <person name="Signorovitch A.Y."/>
            <person name="Moreno M.A."/>
            <person name="Kamm K."/>
            <person name="Grimwood J."/>
            <person name="Schmutz J."/>
            <person name="Shapiro H."/>
            <person name="Grigoriev I.V."/>
            <person name="Buss L.W."/>
            <person name="Schierwater B."/>
            <person name="Dellaporta S.L."/>
            <person name="Rokhsar D.S."/>
        </authorList>
    </citation>
    <scope>NUCLEOTIDE SEQUENCE [LARGE SCALE GENOMIC DNA]</scope>
    <source>
        <strain evidence="2 3">Grell-BS-1999</strain>
    </source>
</reference>
<dbReference type="GeneID" id="6752317"/>
<proteinExistence type="predicted"/>